<accession>A0A6J4PG36</accession>
<feature type="region of interest" description="Disordered" evidence="1">
    <location>
        <begin position="1"/>
        <end position="128"/>
    </location>
</feature>
<name>A0A6J4PG36_9RHOB</name>
<gene>
    <name evidence="2" type="ORF">AVDCRST_MAG15-1841</name>
</gene>
<dbReference type="AlphaFoldDB" id="A0A6J4PG36"/>
<organism evidence="2">
    <name type="scientific">uncultured Rubellimicrobium sp</name>
    <dbReference type="NCBI Taxonomy" id="543078"/>
    <lineage>
        <taxon>Bacteria</taxon>
        <taxon>Pseudomonadati</taxon>
        <taxon>Pseudomonadota</taxon>
        <taxon>Alphaproteobacteria</taxon>
        <taxon>Rhodobacterales</taxon>
        <taxon>Roseobacteraceae</taxon>
        <taxon>Rubellimicrobium</taxon>
        <taxon>environmental samples</taxon>
    </lineage>
</organism>
<protein>
    <submittedName>
        <fullName evidence="2">Nitroreductase family protein</fullName>
    </submittedName>
</protein>
<dbReference type="EMBL" id="CADCUU010000262">
    <property type="protein sequence ID" value="CAA9415170.1"/>
    <property type="molecule type" value="Genomic_DNA"/>
</dbReference>
<feature type="region of interest" description="Disordered" evidence="1">
    <location>
        <begin position="142"/>
        <end position="192"/>
    </location>
</feature>
<reference evidence="2" key="1">
    <citation type="submission" date="2020-02" db="EMBL/GenBank/DDBJ databases">
        <authorList>
            <person name="Meier V. D."/>
        </authorList>
    </citation>
    <scope>NUCLEOTIDE SEQUENCE</scope>
    <source>
        <strain evidence="2">AVDCRST_MAG15</strain>
    </source>
</reference>
<proteinExistence type="predicted"/>
<evidence type="ECO:0000256" key="1">
    <source>
        <dbReference type="SAM" id="MobiDB-lite"/>
    </source>
</evidence>
<feature type="compositionally biased region" description="Pro residues" evidence="1">
    <location>
        <begin position="8"/>
        <end position="26"/>
    </location>
</feature>
<feature type="compositionally biased region" description="Basic residues" evidence="1">
    <location>
        <begin position="158"/>
        <end position="168"/>
    </location>
</feature>
<feature type="non-terminal residue" evidence="2">
    <location>
        <position position="192"/>
    </location>
</feature>
<feature type="compositionally biased region" description="Basic residues" evidence="1">
    <location>
        <begin position="54"/>
        <end position="64"/>
    </location>
</feature>
<feature type="non-terminal residue" evidence="2">
    <location>
        <position position="1"/>
    </location>
</feature>
<feature type="compositionally biased region" description="Low complexity" evidence="1">
    <location>
        <begin position="142"/>
        <end position="157"/>
    </location>
</feature>
<evidence type="ECO:0000313" key="2">
    <source>
        <dbReference type="EMBL" id="CAA9415170.1"/>
    </source>
</evidence>
<feature type="compositionally biased region" description="Basic residues" evidence="1">
    <location>
        <begin position="183"/>
        <end position="192"/>
    </location>
</feature>
<sequence>DHRQPRSPRVPPFAPVPPGPHPGPPHPHARGGGPTPPRRDPRPRPRQAGALALHHPRAPRHRPPRPAGRTARPRPGRGAREGRQGRLAVLHGRPRGRGRAGPPPHRKGPADRADLLRRRRLPIASERRARAGLGRQLALRLAHLRPGLPPRGAGPRGQRNRRGHHPHRHPADGFARPPAPRSRQAHHVALRV</sequence>